<sequence length="408" mass="45665">MSSITISRAPYQLSGRLYTPEAPTTNYSPAIIIVPPSNAVKEQFPSTYARLLSRRPHNFYTVCYDPSNFGASGGNPRYLEDPNARVADVSAVVDYLMKEVRRVDKQKITVVGFCSGGGYAVAAAKKDWRIKAVATVSLVNIGDLFRIGWEGREPVRKHTETMKNVGEERRKELRIMMRPVSSSSSVSGMSITGVTLGNGLPSTPIVDRDARRRSVTPTTFENGLPSTPVVDRDARRKSMTPTTFENLNYRRPSTPTSPGFHKDLYSTPEEEEMGKVIPFLQPTSEKSHVDLQELTEYYTTPRAYHPRAENKLLQQSLPLLLTFDAFDFVETFLKVPVFCMIGGMAGSRWHTDRLDIMLRRGSQSGIRGVDRMVVVEGVGHVDFFDGFEEIDRVVGDIGAWMREKLAKL</sequence>
<feature type="domain" description="AB hydrolase-1" evidence="2">
    <location>
        <begin position="41"/>
        <end position="385"/>
    </location>
</feature>
<dbReference type="Proteomes" id="UP001370758">
    <property type="component" value="Unassembled WGS sequence"/>
</dbReference>
<comment type="caution">
    <text evidence="3">The sequence shown here is derived from an EMBL/GenBank/DDBJ whole genome shotgun (WGS) entry which is preliminary data.</text>
</comment>
<gene>
    <name evidence="3" type="ORF">TWF481_009749</name>
</gene>
<dbReference type="EMBL" id="JAVHJL010000006">
    <property type="protein sequence ID" value="KAK6501930.1"/>
    <property type="molecule type" value="Genomic_DNA"/>
</dbReference>
<dbReference type="Pfam" id="PF12697">
    <property type="entry name" value="Abhydrolase_6"/>
    <property type="match status" value="1"/>
</dbReference>
<evidence type="ECO:0000313" key="3">
    <source>
        <dbReference type="EMBL" id="KAK6501930.1"/>
    </source>
</evidence>
<dbReference type="InterPro" id="IPR051411">
    <property type="entry name" value="Polyketide_trans_af380"/>
</dbReference>
<dbReference type="SUPFAM" id="SSF53474">
    <property type="entry name" value="alpha/beta-Hydrolases"/>
    <property type="match status" value="1"/>
</dbReference>
<evidence type="ECO:0000313" key="4">
    <source>
        <dbReference type="Proteomes" id="UP001370758"/>
    </source>
</evidence>
<evidence type="ECO:0000256" key="1">
    <source>
        <dbReference type="ARBA" id="ARBA00029464"/>
    </source>
</evidence>
<name>A0AAV9W4R0_9PEZI</name>
<evidence type="ECO:0000259" key="2">
    <source>
        <dbReference type="Pfam" id="PF12697"/>
    </source>
</evidence>
<comment type="similarity">
    <text evidence="1">Belongs to the polyketide transferase af380 family.</text>
</comment>
<dbReference type="PANTHER" id="PTHR47751:SF1">
    <property type="entry name" value="SUPERFAMILY HYDROLASE, PUTATIVE (AFU_ORTHOLOGUE AFUA_2G16580)-RELATED"/>
    <property type="match status" value="1"/>
</dbReference>
<keyword evidence="4" id="KW-1185">Reference proteome</keyword>
<accession>A0AAV9W4R0</accession>
<reference evidence="3 4" key="1">
    <citation type="submission" date="2023-08" db="EMBL/GenBank/DDBJ databases">
        <authorList>
            <person name="Palmer J.M."/>
        </authorList>
    </citation>
    <scope>NUCLEOTIDE SEQUENCE [LARGE SCALE GENOMIC DNA]</scope>
    <source>
        <strain evidence="3 4">TWF481</strain>
    </source>
</reference>
<protein>
    <recommendedName>
        <fullName evidence="2">AB hydrolase-1 domain-containing protein</fullName>
    </recommendedName>
</protein>
<dbReference type="PANTHER" id="PTHR47751">
    <property type="entry name" value="SUPERFAMILY HYDROLASE, PUTATIVE (AFU_ORTHOLOGUE AFUA_2G16580)-RELATED"/>
    <property type="match status" value="1"/>
</dbReference>
<proteinExistence type="inferred from homology"/>
<dbReference type="Gene3D" id="3.40.50.1820">
    <property type="entry name" value="alpha/beta hydrolase"/>
    <property type="match status" value="1"/>
</dbReference>
<dbReference type="InterPro" id="IPR029058">
    <property type="entry name" value="AB_hydrolase_fold"/>
</dbReference>
<dbReference type="AlphaFoldDB" id="A0AAV9W4R0"/>
<dbReference type="InterPro" id="IPR000073">
    <property type="entry name" value="AB_hydrolase_1"/>
</dbReference>
<organism evidence="3 4">
    <name type="scientific">Arthrobotrys musiformis</name>
    <dbReference type="NCBI Taxonomy" id="47236"/>
    <lineage>
        <taxon>Eukaryota</taxon>
        <taxon>Fungi</taxon>
        <taxon>Dikarya</taxon>
        <taxon>Ascomycota</taxon>
        <taxon>Pezizomycotina</taxon>
        <taxon>Orbiliomycetes</taxon>
        <taxon>Orbiliales</taxon>
        <taxon>Orbiliaceae</taxon>
        <taxon>Arthrobotrys</taxon>
    </lineage>
</organism>